<dbReference type="Pfam" id="PF07751">
    <property type="entry name" value="Abi_2"/>
    <property type="match status" value="1"/>
</dbReference>
<sequence length="291" mass="33271">MDELVSLLVYDRKIKCEDTDELAKFLKVTNYYRFTGYARQFQRNPEYGDNAFVEGASFADIRKIMELDSQLRKLPFQQLTVIEIGIRAALAHELGRTHGNKAFYLGESSYLNLNDKRENIVKSLVSDLSRTKAASIAHFADEEFNGDDLESRISRYRKVPIWAAVEVVSFGHISNMIEYFADRDSVKAVAASLSLQWDPFGSVVHSLSVLRNMCCHHAQIWHRRLDIQCPVQKKLRSRHVKYDPAGPYAAIIMANHYRKKIDGDTTIADEITALLDSSQEFAKGIYFPQPK</sequence>
<dbReference type="EMBL" id="QICD01000003">
    <property type="protein sequence ID" value="RNL48088.1"/>
    <property type="molecule type" value="Genomic_DNA"/>
</dbReference>
<dbReference type="AlphaFoldDB" id="A0A3N0BIM4"/>
<comment type="caution">
    <text evidence="1">The sequence shown here is derived from an EMBL/GenBank/DDBJ whole genome shotgun (WGS) entry which is preliminary data.</text>
</comment>
<name>A0A3N0BIM4_9ACTN</name>
<dbReference type="Proteomes" id="UP000278632">
    <property type="component" value="Unassembled WGS sequence"/>
</dbReference>
<gene>
    <name evidence="1" type="ORF">DMP08_02725</name>
</gene>
<dbReference type="InterPro" id="IPR011664">
    <property type="entry name" value="Abi_system_AbiD/AbiF-like"/>
</dbReference>
<keyword evidence="2" id="KW-1185">Reference proteome</keyword>
<protein>
    <submittedName>
        <fullName evidence="1">Abortive phage infection protein</fullName>
    </submittedName>
</protein>
<accession>A0A3N0BIM4</accession>
<reference evidence="2" key="1">
    <citation type="submission" date="2018-05" db="EMBL/GenBank/DDBJ databases">
        <title>Genome Sequencing of selected type strains of the family Eggerthellaceae.</title>
        <authorList>
            <person name="Danylec N."/>
            <person name="Stoll D.A."/>
            <person name="Doetsch A."/>
            <person name="Huch M."/>
        </authorList>
    </citation>
    <scope>NUCLEOTIDE SEQUENCE [LARGE SCALE GENOMIC DNA]</scope>
    <source>
        <strain evidence="2">DSM 16106</strain>
    </source>
</reference>
<proteinExistence type="predicted"/>
<evidence type="ECO:0000313" key="1">
    <source>
        <dbReference type="EMBL" id="RNL48088.1"/>
    </source>
</evidence>
<evidence type="ECO:0000313" key="2">
    <source>
        <dbReference type="Proteomes" id="UP000278632"/>
    </source>
</evidence>
<organism evidence="1 2">
    <name type="scientific">Paraeggerthella hongkongensis</name>
    <dbReference type="NCBI Taxonomy" id="230658"/>
    <lineage>
        <taxon>Bacteria</taxon>
        <taxon>Bacillati</taxon>
        <taxon>Actinomycetota</taxon>
        <taxon>Coriobacteriia</taxon>
        <taxon>Eggerthellales</taxon>
        <taxon>Eggerthellaceae</taxon>
        <taxon>Paraeggerthella</taxon>
    </lineage>
</organism>